<keyword evidence="5" id="KW-0732">Signal</keyword>
<evidence type="ECO:0000313" key="7">
    <source>
        <dbReference type="EMBL" id="SHL28674.1"/>
    </source>
</evidence>
<dbReference type="PROSITE" id="PS51764">
    <property type="entry name" value="GH26"/>
    <property type="match status" value="1"/>
</dbReference>
<evidence type="ECO:0000256" key="1">
    <source>
        <dbReference type="ARBA" id="ARBA00007754"/>
    </source>
</evidence>
<keyword evidence="8" id="KW-1185">Reference proteome</keyword>
<dbReference type="PANTHER" id="PTHR40079:SF4">
    <property type="entry name" value="GH26 DOMAIN-CONTAINING PROTEIN-RELATED"/>
    <property type="match status" value="1"/>
</dbReference>
<dbReference type="InterPro" id="IPR022790">
    <property type="entry name" value="GH26_dom"/>
</dbReference>
<comment type="similarity">
    <text evidence="1 4">Belongs to the glycosyl hydrolase 26 family.</text>
</comment>
<proteinExistence type="inferred from homology"/>
<feature type="active site" description="Proton donor" evidence="4">
    <location>
        <position position="206"/>
    </location>
</feature>
<dbReference type="Proteomes" id="UP000184275">
    <property type="component" value="Unassembled WGS sequence"/>
</dbReference>
<dbReference type="InterPro" id="IPR017853">
    <property type="entry name" value="GH"/>
</dbReference>
<evidence type="ECO:0000256" key="4">
    <source>
        <dbReference type="PROSITE-ProRule" id="PRU01100"/>
    </source>
</evidence>
<dbReference type="InterPro" id="IPR000805">
    <property type="entry name" value="Glyco_hydro_26"/>
</dbReference>
<protein>
    <submittedName>
        <fullName evidence="7">Glycosyl hydrolase family 26</fullName>
    </submittedName>
</protein>
<keyword evidence="2 4" id="KW-0378">Hydrolase</keyword>
<feature type="signal peptide" evidence="5">
    <location>
        <begin position="1"/>
        <end position="18"/>
    </location>
</feature>
<dbReference type="RefSeq" id="WP_073306336.1">
    <property type="nucleotide sequence ID" value="NZ_FRAW01000058.1"/>
</dbReference>
<keyword evidence="3 4" id="KW-0326">Glycosidase</keyword>
<dbReference type="Pfam" id="PF02156">
    <property type="entry name" value="Glyco_hydro_26"/>
    <property type="match status" value="1"/>
</dbReference>
<feature type="domain" description="GH26" evidence="6">
    <location>
        <begin position="33"/>
        <end position="353"/>
    </location>
</feature>
<evidence type="ECO:0000256" key="3">
    <source>
        <dbReference type="ARBA" id="ARBA00023295"/>
    </source>
</evidence>
<organism evidence="7 8">
    <name type="scientific">Fibrobacter intestinalis</name>
    <dbReference type="NCBI Taxonomy" id="28122"/>
    <lineage>
        <taxon>Bacteria</taxon>
        <taxon>Pseudomonadati</taxon>
        <taxon>Fibrobacterota</taxon>
        <taxon>Fibrobacteria</taxon>
        <taxon>Fibrobacterales</taxon>
        <taxon>Fibrobacteraceae</taxon>
        <taxon>Fibrobacter</taxon>
    </lineage>
</organism>
<accession>A0A1M6ZE68</accession>
<reference evidence="8" key="1">
    <citation type="submission" date="2016-11" db="EMBL/GenBank/DDBJ databases">
        <authorList>
            <person name="Varghese N."/>
            <person name="Submissions S."/>
        </authorList>
    </citation>
    <scope>NUCLEOTIDE SEQUENCE [LARGE SCALE GENOMIC DNA]</scope>
    <source>
        <strain evidence="8">UWOS</strain>
    </source>
</reference>
<evidence type="ECO:0000259" key="6">
    <source>
        <dbReference type="PROSITE" id="PS51764"/>
    </source>
</evidence>
<feature type="active site" description="Nucleophile" evidence="4">
    <location>
        <position position="300"/>
    </location>
</feature>
<feature type="chain" id="PRO_5012274577" evidence="5">
    <location>
        <begin position="19"/>
        <end position="645"/>
    </location>
</feature>
<dbReference type="GO" id="GO:0006080">
    <property type="term" value="P:substituted mannan metabolic process"/>
    <property type="evidence" value="ECO:0007669"/>
    <property type="project" value="InterPro"/>
</dbReference>
<sequence>MKLLSKACFLAGISLAFAQAQVSFSPVTSGATESAQKLYNFLATNYGVKTVSGMMTGDVNTSSVQTLLDVDAFYTRTGKYPALVGFDFLFATGVKASDGWYQTYTENIIEAAKELWSLGGIPAFTWHWKDPSDQIDAFYTKSGNANEYTEFDFTQGFTDPSCTSNCSWNTTSTTYQQLVSDIDEIADYFLQLQNAGAAAVFRPVHEASGAWFWWGDKGGAAFQALYNLIYDEMVNVKGVKNLVWVWNPEYATDTDWNPGTAKYDIVSLDIYEAWNYSTKYILAYNTLSQNFPGKILAISENGPIPDMSVMAENNIKWSWWMPWYQTWDGNFLDQTVDPVWKANVESPCTITLEDMPGWNSYSISQSTVAACEVGYKLADLDTARPVAADIFPGDTATNGWLRVKFNAGLEDTANGNVVIKQGAIDLSSESQITLTAYNTNAQSGIWFTIAFLGNESTDWAWAQPDGCWINPGDSTVCEINLATTAKGTQVLTGNDYTTFMKNISKVYIEIFQIGYSGQIFFDNVKAGSTTINDFENTAQKISNEEAHNLVIAEIIGKGKSAAIQQHTASAFRMELHGKNLSVALPIPGMASIDLFDLNGNLVKTLHRGNLSAGIHTTSLEGIRHGNYILRAKGAFGVSARQIRIH</sequence>
<dbReference type="AlphaFoldDB" id="A0A1M6ZE68"/>
<dbReference type="GO" id="GO:0016985">
    <property type="term" value="F:mannan endo-1,4-beta-mannosidase activity"/>
    <property type="evidence" value="ECO:0007669"/>
    <property type="project" value="InterPro"/>
</dbReference>
<evidence type="ECO:0000313" key="8">
    <source>
        <dbReference type="Proteomes" id="UP000184275"/>
    </source>
</evidence>
<dbReference type="Gene3D" id="3.20.20.80">
    <property type="entry name" value="Glycosidases"/>
    <property type="match status" value="1"/>
</dbReference>
<evidence type="ECO:0000256" key="5">
    <source>
        <dbReference type="SAM" id="SignalP"/>
    </source>
</evidence>
<name>A0A1M6ZE68_9BACT</name>
<gene>
    <name evidence="7" type="ORF">SAMN05720469_1588</name>
</gene>
<dbReference type="SUPFAM" id="SSF51445">
    <property type="entry name" value="(Trans)glycosidases"/>
    <property type="match status" value="1"/>
</dbReference>
<dbReference type="PRINTS" id="PR00739">
    <property type="entry name" value="GLHYDRLASE26"/>
</dbReference>
<dbReference type="PANTHER" id="PTHR40079">
    <property type="entry name" value="MANNAN ENDO-1,4-BETA-MANNOSIDASE E-RELATED"/>
    <property type="match status" value="1"/>
</dbReference>
<dbReference type="EMBL" id="FRAW01000058">
    <property type="protein sequence ID" value="SHL28674.1"/>
    <property type="molecule type" value="Genomic_DNA"/>
</dbReference>
<evidence type="ECO:0000256" key="2">
    <source>
        <dbReference type="ARBA" id="ARBA00022801"/>
    </source>
</evidence>